<dbReference type="Gene3D" id="3.40.50.150">
    <property type="entry name" value="Vaccinia Virus protein VP39"/>
    <property type="match status" value="1"/>
</dbReference>
<protein>
    <submittedName>
        <fullName evidence="2">Class I SAM-dependent methyltransferase</fullName>
        <ecNumber evidence="2">2.1.1.-</ecNumber>
    </submittedName>
</protein>
<reference evidence="3" key="1">
    <citation type="journal article" date="2019" name="Int. J. Syst. Evol. Microbiol.">
        <title>The Global Catalogue of Microorganisms (GCM) 10K type strain sequencing project: providing services to taxonomists for standard genome sequencing and annotation.</title>
        <authorList>
            <consortium name="The Broad Institute Genomics Platform"/>
            <consortium name="The Broad Institute Genome Sequencing Center for Infectious Disease"/>
            <person name="Wu L."/>
            <person name="Ma J."/>
        </authorList>
    </citation>
    <scope>NUCLEOTIDE SEQUENCE [LARGE SCALE GENOMIC DNA]</scope>
    <source>
        <strain evidence="3">CCUG 52478</strain>
    </source>
</reference>
<dbReference type="InterPro" id="IPR052356">
    <property type="entry name" value="Thiol_S-MT"/>
</dbReference>
<dbReference type="SUPFAM" id="SSF53335">
    <property type="entry name" value="S-adenosyl-L-methionine-dependent methyltransferases"/>
    <property type="match status" value="1"/>
</dbReference>
<evidence type="ECO:0000313" key="3">
    <source>
        <dbReference type="Proteomes" id="UP001597229"/>
    </source>
</evidence>
<dbReference type="PANTHER" id="PTHR45036:SF1">
    <property type="entry name" value="METHYLTRANSFERASE LIKE 7A"/>
    <property type="match status" value="1"/>
</dbReference>
<evidence type="ECO:0000259" key="1">
    <source>
        <dbReference type="Pfam" id="PF08241"/>
    </source>
</evidence>
<dbReference type="EC" id="2.1.1.-" evidence="2"/>
<feature type="domain" description="Methyltransferase type 11" evidence="1">
    <location>
        <begin position="38"/>
        <end position="132"/>
    </location>
</feature>
<dbReference type="PANTHER" id="PTHR45036">
    <property type="entry name" value="METHYLTRANSFERASE LIKE 7B"/>
    <property type="match status" value="1"/>
</dbReference>
<name>A0ABW3W5N2_9ACTN</name>
<dbReference type="RefSeq" id="WP_367919472.1">
    <property type="nucleotide sequence ID" value="NZ_BAABAC010000023.1"/>
</dbReference>
<dbReference type="InterPro" id="IPR013216">
    <property type="entry name" value="Methyltransf_11"/>
</dbReference>
<organism evidence="2 3">
    <name type="scientific">Nocardioides ginsengisoli</name>
    <dbReference type="NCBI Taxonomy" id="363868"/>
    <lineage>
        <taxon>Bacteria</taxon>
        <taxon>Bacillati</taxon>
        <taxon>Actinomycetota</taxon>
        <taxon>Actinomycetes</taxon>
        <taxon>Propionibacteriales</taxon>
        <taxon>Nocardioidaceae</taxon>
        <taxon>Nocardioides</taxon>
    </lineage>
</organism>
<evidence type="ECO:0000313" key="2">
    <source>
        <dbReference type="EMBL" id="MFD1250162.1"/>
    </source>
</evidence>
<dbReference type="Proteomes" id="UP001597229">
    <property type="component" value="Unassembled WGS sequence"/>
</dbReference>
<keyword evidence="2" id="KW-0489">Methyltransferase</keyword>
<keyword evidence="2" id="KW-0808">Transferase</keyword>
<keyword evidence="3" id="KW-1185">Reference proteome</keyword>
<proteinExistence type="predicted"/>
<dbReference type="GO" id="GO:0032259">
    <property type="term" value="P:methylation"/>
    <property type="evidence" value="ECO:0007669"/>
    <property type="project" value="UniProtKB-KW"/>
</dbReference>
<dbReference type="CDD" id="cd02440">
    <property type="entry name" value="AdoMet_MTases"/>
    <property type="match status" value="1"/>
</dbReference>
<dbReference type="InterPro" id="IPR029063">
    <property type="entry name" value="SAM-dependent_MTases_sf"/>
</dbReference>
<gene>
    <name evidence="2" type="ORF">ACFQ3F_20360</name>
</gene>
<dbReference type="Pfam" id="PF08241">
    <property type="entry name" value="Methyltransf_11"/>
    <property type="match status" value="1"/>
</dbReference>
<accession>A0ABW3W5N2</accession>
<sequence>MGLYADRVLPHIINVACGTKYEKPNRARVAEGLHGEVVEIGFGSGLNVPFYPTDLRRVAAVEPADLGWRLAQDRLGDSPVPVERAGLDGQHLPFADDSFDTALSTWTLCTIPDAVQALREVGRVLRPGGTLHFVEHGLAPDAGVVTWQRRLEPVQKRLFGGCHLTRDIPALIEEAGLQIKELDRFYGEGGPRVFTAYYLGVAAA</sequence>
<dbReference type="GO" id="GO:0008168">
    <property type="term" value="F:methyltransferase activity"/>
    <property type="evidence" value="ECO:0007669"/>
    <property type="project" value="UniProtKB-KW"/>
</dbReference>
<dbReference type="EMBL" id="JBHTLX010000023">
    <property type="protein sequence ID" value="MFD1250162.1"/>
    <property type="molecule type" value="Genomic_DNA"/>
</dbReference>
<comment type="caution">
    <text evidence="2">The sequence shown here is derived from an EMBL/GenBank/DDBJ whole genome shotgun (WGS) entry which is preliminary data.</text>
</comment>